<keyword evidence="3" id="KW-1185">Reference proteome</keyword>
<name>A0A2D2D3E1_METT3</name>
<dbReference type="Gene3D" id="3.40.50.300">
    <property type="entry name" value="P-loop containing nucleotide triphosphate hydrolases"/>
    <property type="match status" value="1"/>
</dbReference>
<sequence length="389" mass="44063">MLISRVKLQNWKNFQHAEARLLDVTYVLGANATGKSNLLDVFRFLRDIAKAQGGGIQKAIADRGGLKKLRCLHARSKPEVVIEVHLSEKFDDPTPLWRYVLALKSESSGAKRPIIAAEEVYKFVDGKESCPLRRPDENDLLDRERLTQTSLEQIQTNSEFRELADQFSEIAYLHLVPQLVKFGSAIGGQTVESDPFGQAFLERVAKSSSKVRSSRLSRIQKALSVAVPQFEELKFVRDEITGRPHLEAKYAHHRPGAGWQREDQFSDGTLRLIALFWLLMEGDGLLLLEEPELSLDEEIVRNLPRLIEQVRRSTKKRQRQIIISTHSQALLDNKSIDGRGVLRLQRVQEGTIVQPPSDDELVLMREGHSPAEILLPKAHPEDLHKMALS</sequence>
<gene>
    <name evidence="2" type="ORF">CQW49_17775</name>
</gene>
<evidence type="ECO:0000313" key="3">
    <source>
        <dbReference type="Proteomes" id="UP000230709"/>
    </source>
</evidence>
<dbReference type="KEGG" id="mtw:CQW49_17775"/>
<dbReference type="EMBL" id="CP023737">
    <property type="protein sequence ID" value="ATQ69522.1"/>
    <property type="molecule type" value="Genomic_DNA"/>
</dbReference>
<dbReference type="Pfam" id="PF13304">
    <property type="entry name" value="AAA_21"/>
    <property type="match status" value="1"/>
</dbReference>
<dbReference type="InterPro" id="IPR014555">
    <property type="entry name" value="RecF-like"/>
</dbReference>
<dbReference type="Proteomes" id="UP000230709">
    <property type="component" value="Chromosome"/>
</dbReference>
<dbReference type="InterPro" id="IPR003959">
    <property type="entry name" value="ATPase_AAA_core"/>
</dbReference>
<dbReference type="PANTHER" id="PTHR32182:SF22">
    <property type="entry name" value="ATP-DEPENDENT ENDONUCLEASE, OLD FAMILY-RELATED"/>
    <property type="match status" value="1"/>
</dbReference>
<dbReference type="SUPFAM" id="SSF52540">
    <property type="entry name" value="P-loop containing nucleoside triphosphate hydrolases"/>
    <property type="match status" value="1"/>
</dbReference>
<accession>A0A2D2D3E1</accession>
<feature type="domain" description="ATPase AAA-type core" evidence="1">
    <location>
        <begin position="25"/>
        <end position="332"/>
    </location>
</feature>
<evidence type="ECO:0000313" key="2">
    <source>
        <dbReference type="EMBL" id="ATQ69522.1"/>
    </source>
</evidence>
<proteinExistence type="predicted"/>
<dbReference type="AlphaFoldDB" id="A0A2D2D3E1"/>
<dbReference type="GO" id="GO:0016887">
    <property type="term" value="F:ATP hydrolysis activity"/>
    <property type="evidence" value="ECO:0007669"/>
    <property type="project" value="InterPro"/>
</dbReference>
<organism evidence="2 3">
    <name type="scientific">Methylosinus trichosporium (strain ATCC 35070 / NCIMB 11131 / UNIQEM 75 / OB3b)</name>
    <dbReference type="NCBI Taxonomy" id="595536"/>
    <lineage>
        <taxon>Bacteria</taxon>
        <taxon>Pseudomonadati</taxon>
        <taxon>Pseudomonadota</taxon>
        <taxon>Alphaproteobacteria</taxon>
        <taxon>Hyphomicrobiales</taxon>
        <taxon>Methylocystaceae</taxon>
        <taxon>Methylosinus</taxon>
    </lineage>
</organism>
<reference evidence="3" key="1">
    <citation type="submission" date="2017-10" db="EMBL/GenBank/DDBJ databases">
        <title>Completed PacBio SMRT sequence of Methylosinus trichosporium OB3b reveals presence of a third large plasmid.</title>
        <authorList>
            <person name="Charles T.C."/>
            <person name="Lynch M.D.J."/>
            <person name="Heil J.R."/>
            <person name="Cheng J."/>
        </authorList>
    </citation>
    <scope>NUCLEOTIDE SEQUENCE [LARGE SCALE GENOMIC DNA]</scope>
    <source>
        <strain evidence="3">OB3b</strain>
    </source>
</reference>
<dbReference type="GO" id="GO:0005524">
    <property type="term" value="F:ATP binding"/>
    <property type="evidence" value="ECO:0007669"/>
    <property type="project" value="InterPro"/>
</dbReference>
<dbReference type="GO" id="GO:0000731">
    <property type="term" value="P:DNA synthesis involved in DNA repair"/>
    <property type="evidence" value="ECO:0007669"/>
    <property type="project" value="TreeGrafter"/>
</dbReference>
<dbReference type="InterPro" id="IPR027417">
    <property type="entry name" value="P-loop_NTPase"/>
</dbReference>
<dbReference type="PIRSF" id="PIRSF029347">
    <property type="entry name" value="RecF"/>
    <property type="match status" value="1"/>
</dbReference>
<dbReference type="PANTHER" id="PTHR32182">
    <property type="entry name" value="DNA REPLICATION AND REPAIR PROTEIN RECF"/>
    <property type="match status" value="1"/>
</dbReference>
<protein>
    <submittedName>
        <fullName evidence="2">Chromosome segregation protein SMC</fullName>
    </submittedName>
</protein>
<evidence type="ECO:0000259" key="1">
    <source>
        <dbReference type="Pfam" id="PF13304"/>
    </source>
</evidence>
<dbReference type="GO" id="GO:0006302">
    <property type="term" value="P:double-strand break repair"/>
    <property type="evidence" value="ECO:0007669"/>
    <property type="project" value="TreeGrafter"/>
</dbReference>
<dbReference type="STRING" id="595536.GCA_000178815_01624"/>